<evidence type="ECO:0000313" key="1">
    <source>
        <dbReference type="EMBL" id="VTZ52344.1"/>
    </source>
</evidence>
<comment type="caution">
    <text evidence="1">The sequence shown here is derived from an EMBL/GenBank/DDBJ whole genome shotgun (WGS) entry which is preliminary data.</text>
</comment>
<organism evidence="1 2">
    <name type="scientific">Methylocella tundrae</name>
    <dbReference type="NCBI Taxonomy" id="227605"/>
    <lineage>
        <taxon>Bacteria</taxon>
        <taxon>Pseudomonadati</taxon>
        <taxon>Pseudomonadota</taxon>
        <taxon>Alphaproteobacteria</taxon>
        <taxon>Hyphomicrobiales</taxon>
        <taxon>Beijerinckiaceae</taxon>
        <taxon>Methylocella</taxon>
    </lineage>
</organism>
<evidence type="ECO:0000313" key="2">
    <source>
        <dbReference type="Proteomes" id="UP000485880"/>
    </source>
</evidence>
<reference evidence="1 2" key="1">
    <citation type="submission" date="2019-05" db="EMBL/GenBank/DDBJ databases">
        <authorList>
            <person name="Farhan Ul Haque M."/>
        </authorList>
    </citation>
    <scope>NUCLEOTIDE SEQUENCE [LARGE SCALE GENOMIC DNA]</scope>
    <source>
        <strain evidence="1">2</strain>
    </source>
</reference>
<protein>
    <submittedName>
        <fullName evidence="1">Uncharacterized protein</fullName>
    </submittedName>
</protein>
<sequence>MRDILLTNQAQPNNPECAACLRIAAKSNVALNATVGCLIGSKARIIFFAIHKLVW</sequence>
<accession>A0A8B6MBQ6</accession>
<dbReference type="Proteomes" id="UP000485880">
    <property type="component" value="Unassembled WGS sequence"/>
</dbReference>
<dbReference type="EMBL" id="CABFMQ020000142">
    <property type="protein sequence ID" value="VTZ52344.1"/>
    <property type="molecule type" value="Genomic_DNA"/>
</dbReference>
<keyword evidence="2" id="KW-1185">Reference proteome</keyword>
<gene>
    <name evidence="1" type="ORF">MPC4_80015</name>
</gene>
<proteinExistence type="predicted"/>
<dbReference type="AlphaFoldDB" id="A0A8B6MBQ6"/>
<name>A0A8B6MBQ6_METTU</name>